<gene>
    <name evidence="2" type="ORF">INT44_008935</name>
</gene>
<dbReference type="Gene3D" id="1.25.40.10">
    <property type="entry name" value="Tetratricopeptide repeat domain"/>
    <property type="match status" value="1"/>
</dbReference>
<evidence type="ECO:0008006" key="4">
    <source>
        <dbReference type="Google" id="ProtNLM"/>
    </source>
</evidence>
<feature type="compositionally biased region" description="Polar residues" evidence="1">
    <location>
        <begin position="21"/>
        <end position="44"/>
    </location>
</feature>
<dbReference type="PANTHER" id="PTHR21581:SF6">
    <property type="entry name" value="TRAFFICKING PROTEIN PARTICLE COMPLEX SUBUNIT 12"/>
    <property type="match status" value="1"/>
</dbReference>
<dbReference type="GO" id="GO:0005794">
    <property type="term" value="C:Golgi apparatus"/>
    <property type="evidence" value="ECO:0007669"/>
    <property type="project" value="TreeGrafter"/>
</dbReference>
<dbReference type="AlphaFoldDB" id="A0A8H7UM73"/>
<sequence length="536" mass="59256">MDNVLKADNILTPAAEASGLGRNSLQSPPSALNTDSASQGQADTFDTIPPTPQAQRPPALPYQIINSLTSTIGGMANSAAGMSHQQGREAASPTSSYFPDAPRSNESSSSGELGNAGPAKTNHGVENRKRGYSGSRANRSLSNASVGSGGVSLGLSLTNSTLFYDIPMVGPMARSDALSDLIEKHISPEKRPRRESVELSDFEKLKTADALQELVNRKSWRSVARFARNRIVQTNPSHLAEILQLWYVRLQALVNLRLYQLALAELDKLGDLDRQEYTFEYHQGLFPGKSGNMIPFELRVLSANLPGLMKHYNTSIERLTILAMECQRMQLNSKEDTGLWRKREVSLYIMLANFLLEIKDFPLTISIMTKIVSKFSDGDIEPDVISTLGRLYLQLGNIQDAKKVFKGLESREASDPHVKRLVRMNSALCYVAAADWSPAKEELDAILAEDPNDYEAVNNLVVCLIYLGDLNQAIAVMEDLVSKSKDQAHGLIEKAVFNLCTLYELRSDTALEKKIWKLQQLHPYLGDGFHVESFKI</sequence>
<evidence type="ECO:0000313" key="2">
    <source>
        <dbReference type="EMBL" id="KAG2183924.1"/>
    </source>
</evidence>
<feature type="compositionally biased region" description="Low complexity" evidence="1">
    <location>
        <begin position="104"/>
        <end position="115"/>
    </location>
</feature>
<keyword evidence="3" id="KW-1185">Reference proteome</keyword>
<dbReference type="EMBL" id="JAEPRA010000006">
    <property type="protein sequence ID" value="KAG2183924.1"/>
    <property type="molecule type" value="Genomic_DNA"/>
</dbReference>
<dbReference type="SUPFAM" id="SSF48452">
    <property type="entry name" value="TPR-like"/>
    <property type="match status" value="1"/>
</dbReference>
<comment type="caution">
    <text evidence="2">The sequence shown here is derived from an EMBL/GenBank/DDBJ whole genome shotgun (WGS) entry which is preliminary data.</text>
</comment>
<feature type="region of interest" description="Disordered" evidence="1">
    <location>
        <begin position="1"/>
        <end position="58"/>
    </location>
</feature>
<dbReference type="PANTHER" id="PTHR21581">
    <property type="entry name" value="D-ALANYL-D-ALANINE CARBOXYPEPTIDASE"/>
    <property type="match status" value="1"/>
</dbReference>
<dbReference type="Proteomes" id="UP000612746">
    <property type="component" value="Unassembled WGS sequence"/>
</dbReference>
<feature type="region of interest" description="Disordered" evidence="1">
    <location>
        <begin position="76"/>
        <end position="149"/>
    </location>
</feature>
<protein>
    <recommendedName>
        <fullName evidence="4">Trafficking protein particle complex subunit 12</fullName>
    </recommendedName>
</protein>
<organism evidence="2 3">
    <name type="scientific">Umbelopsis vinacea</name>
    <dbReference type="NCBI Taxonomy" id="44442"/>
    <lineage>
        <taxon>Eukaryota</taxon>
        <taxon>Fungi</taxon>
        <taxon>Fungi incertae sedis</taxon>
        <taxon>Mucoromycota</taxon>
        <taxon>Mucoromycotina</taxon>
        <taxon>Umbelopsidomycetes</taxon>
        <taxon>Umbelopsidales</taxon>
        <taxon>Umbelopsidaceae</taxon>
        <taxon>Umbelopsis</taxon>
    </lineage>
</organism>
<evidence type="ECO:0000256" key="1">
    <source>
        <dbReference type="SAM" id="MobiDB-lite"/>
    </source>
</evidence>
<reference evidence="2" key="1">
    <citation type="submission" date="2020-12" db="EMBL/GenBank/DDBJ databases">
        <title>Metabolic potential, ecology and presence of endohyphal bacteria is reflected in genomic diversity of Mucoromycotina.</title>
        <authorList>
            <person name="Muszewska A."/>
            <person name="Okrasinska A."/>
            <person name="Steczkiewicz K."/>
            <person name="Drgas O."/>
            <person name="Orlowska M."/>
            <person name="Perlinska-Lenart U."/>
            <person name="Aleksandrzak-Piekarczyk T."/>
            <person name="Szatraj K."/>
            <person name="Zielenkiewicz U."/>
            <person name="Pilsyk S."/>
            <person name="Malc E."/>
            <person name="Mieczkowski P."/>
            <person name="Kruszewska J.S."/>
            <person name="Biernat P."/>
            <person name="Pawlowska J."/>
        </authorList>
    </citation>
    <scope>NUCLEOTIDE SEQUENCE</scope>
    <source>
        <strain evidence="2">WA0000051536</strain>
    </source>
</reference>
<dbReference type="InterPro" id="IPR011990">
    <property type="entry name" value="TPR-like_helical_dom_sf"/>
</dbReference>
<proteinExistence type="predicted"/>
<dbReference type="GO" id="GO:0030008">
    <property type="term" value="C:TRAPP complex"/>
    <property type="evidence" value="ECO:0007669"/>
    <property type="project" value="TreeGrafter"/>
</dbReference>
<evidence type="ECO:0000313" key="3">
    <source>
        <dbReference type="Proteomes" id="UP000612746"/>
    </source>
</evidence>
<dbReference type="Pfam" id="PF14559">
    <property type="entry name" value="TPR_19"/>
    <property type="match status" value="1"/>
</dbReference>
<dbReference type="OrthoDB" id="428342at2759"/>
<name>A0A8H7UM73_9FUNG</name>
<accession>A0A8H7UM73</accession>